<proteinExistence type="predicted"/>
<keyword evidence="2" id="KW-1185">Reference proteome</keyword>
<organism evidence="1 2">
    <name type="scientific">Melia azedarach</name>
    <name type="common">Chinaberry tree</name>
    <dbReference type="NCBI Taxonomy" id="155640"/>
    <lineage>
        <taxon>Eukaryota</taxon>
        <taxon>Viridiplantae</taxon>
        <taxon>Streptophyta</taxon>
        <taxon>Embryophyta</taxon>
        <taxon>Tracheophyta</taxon>
        <taxon>Spermatophyta</taxon>
        <taxon>Magnoliopsida</taxon>
        <taxon>eudicotyledons</taxon>
        <taxon>Gunneridae</taxon>
        <taxon>Pentapetalae</taxon>
        <taxon>rosids</taxon>
        <taxon>malvids</taxon>
        <taxon>Sapindales</taxon>
        <taxon>Meliaceae</taxon>
        <taxon>Melia</taxon>
    </lineage>
</organism>
<dbReference type="Proteomes" id="UP001164539">
    <property type="component" value="Chromosome 4"/>
</dbReference>
<dbReference type="EMBL" id="CM051397">
    <property type="protein sequence ID" value="KAJ4720635.1"/>
    <property type="molecule type" value="Genomic_DNA"/>
</dbReference>
<evidence type="ECO:0000313" key="2">
    <source>
        <dbReference type="Proteomes" id="UP001164539"/>
    </source>
</evidence>
<sequence length="731" mass="80838">MQNSDQEKQDQRTNSSMEDSNAMTVEFLRARLLSERCVSRSAQQRADELARRVAELEKQLKIVSLQRRKAEKATVDVLAILESNGISDISEGFDSSSDQETPCESNVGNSSNKEEENSVDSKLRKNESDELSGSDYDFSPVPQRALSWKGRKDTKHCPEKYKDSYLRRRSSFTSIGSASPKHCAGKSCRQIRRRESKSVVEEHKKDSIKVDSQENGVATSLEVDNRPEILREGSEPREEQYLGKGTDSGCLATEKNVTNRNVDFNGHGGDKDMEKALEDQAQLIGKYEEMEKAQREWEERFRENNSSTPDSCDPGNQSDVTEEREEIKSPVQCLDGMVDSQIQEAKTEVYVSNELSKTHSNGFLPPSHGDMQSSGDQKPGSEHPAQDFEFPMSNEEQNQESLDNNHYLPSDRSHHHLHPHGSPGNQSSQMVLSKAGKSSGGEACGSHSELYALVPHDKSNGFSEVLDSLKHARLSLQQKISSLALAESGSVGKAIEPSGPATKVWDRVVIPVGCPGLFRVPTDYAIEATKANFLVSGSRPSLANCNSVAGHGIITGNQIVSNSYVDTRSTFSADNFLATGDQFLTRTSIDTRSNCSTEDRFVGSQYPERPSGIPTLNPTLDGNFDAGLSSSRQYAYPTYSSYPDLMPRVASNERLSTFLPSRSVEMSPNLDVSLPFSSQYSYPSSSSYSDPMPQIPIKEGLSTFRPGRSVGMPPANNFSFYSDHTRPNMYR</sequence>
<reference evidence="1 2" key="1">
    <citation type="journal article" date="2023" name="Science">
        <title>Complex scaffold remodeling in plant triterpene biosynthesis.</title>
        <authorList>
            <person name="De La Pena R."/>
            <person name="Hodgson H."/>
            <person name="Liu J.C."/>
            <person name="Stephenson M.J."/>
            <person name="Martin A.C."/>
            <person name="Owen C."/>
            <person name="Harkess A."/>
            <person name="Leebens-Mack J."/>
            <person name="Jimenez L.E."/>
            <person name="Osbourn A."/>
            <person name="Sattely E.S."/>
        </authorList>
    </citation>
    <scope>NUCLEOTIDE SEQUENCE [LARGE SCALE GENOMIC DNA]</scope>
    <source>
        <strain evidence="2">cv. JPN11</strain>
        <tissue evidence="1">Leaf</tissue>
    </source>
</reference>
<protein>
    <submittedName>
        <fullName evidence="1">Transcriptional regulator ATRX</fullName>
    </submittedName>
</protein>
<gene>
    <name evidence="1" type="ORF">OWV82_008432</name>
</gene>
<accession>A0ACC1YAM9</accession>
<comment type="caution">
    <text evidence="1">The sequence shown here is derived from an EMBL/GenBank/DDBJ whole genome shotgun (WGS) entry which is preliminary data.</text>
</comment>
<evidence type="ECO:0000313" key="1">
    <source>
        <dbReference type="EMBL" id="KAJ4720635.1"/>
    </source>
</evidence>
<name>A0ACC1YAM9_MELAZ</name>